<dbReference type="Proteomes" id="UP001153719">
    <property type="component" value="Chromosome"/>
</dbReference>
<dbReference type="Pfam" id="PF13181">
    <property type="entry name" value="TPR_8"/>
    <property type="match status" value="1"/>
</dbReference>
<dbReference type="Pfam" id="PF13432">
    <property type="entry name" value="TPR_16"/>
    <property type="match status" value="1"/>
</dbReference>
<dbReference type="PROSITE" id="PS50293">
    <property type="entry name" value="TPR_REGION"/>
    <property type="match status" value="1"/>
</dbReference>
<evidence type="ECO:0000256" key="3">
    <source>
        <dbReference type="PROSITE-ProRule" id="PRU00339"/>
    </source>
</evidence>
<dbReference type="EMBL" id="LR882967">
    <property type="protein sequence ID" value="CAD5986168.1"/>
    <property type="molecule type" value="Genomic_DNA"/>
</dbReference>
<sequence>MHQLKRYEEALMAYDKALEIQKKDYLVWYNRGNALYNLGRYQDAIASYDEAIYQQMNHAESWYSRGNAFVNLKQYPEAISSYDKALQYHPDYKAAIQAKEQAEKQIQDVNINLNSTFE</sequence>
<keyword evidence="1" id="KW-0677">Repeat</keyword>
<organism evidence="4 5">
    <name type="scientific">Planktothrix pseudagardhii</name>
    <dbReference type="NCBI Taxonomy" id="132604"/>
    <lineage>
        <taxon>Bacteria</taxon>
        <taxon>Bacillati</taxon>
        <taxon>Cyanobacteriota</taxon>
        <taxon>Cyanophyceae</taxon>
        <taxon>Oscillatoriophycideae</taxon>
        <taxon>Oscillatoriales</taxon>
        <taxon>Microcoleaceae</taxon>
        <taxon>Planktothrix</taxon>
    </lineage>
</organism>
<dbReference type="SUPFAM" id="SSF48452">
    <property type="entry name" value="TPR-like"/>
    <property type="match status" value="1"/>
</dbReference>
<keyword evidence="5" id="KW-1185">Reference proteome</keyword>
<feature type="repeat" description="TPR" evidence="3">
    <location>
        <begin position="25"/>
        <end position="58"/>
    </location>
</feature>
<proteinExistence type="predicted"/>
<dbReference type="SMART" id="SM00028">
    <property type="entry name" value="TPR"/>
    <property type="match status" value="3"/>
</dbReference>
<dbReference type="InterPro" id="IPR019734">
    <property type="entry name" value="TPR_rpt"/>
</dbReference>
<dbReference type="PANTHER" id="PTHR44943:SF8">
    <property type="entry name" value="TPR REPEAT-CONTAINING PROTEIN MJ0263"/>
    <property type="match status" value="1"/>
</dbReference>
<accession>A0A9W4GBN9</accession>
<reference evidence="4" key="1">
    <citation type="submission" date="2020-09" db="EMBL/GenBank/DDBJ databases">
        <authorList>
            <person name="Blom J."/>
        </authorList>
    </citation>
    <scope>NUCLEOTIDE SEQUENCE</scope>
    <source>
        <strain evidence="4">No.713</strain>
    </source>
</reference>
<dbReference type="PROSITE" id="PS50005">
    <property type="entry name" value="TPR"/>
    <property type="match status" value="2"/>
</dbReference>
<dbReference type="AlphaFoldDB" id="A0A9W4GBN9"/>
<dbReference type="InterPro" id="IPR011990">
    <property type="entry name" value="TPR-like_helical_dom_sf"/>
</dbReference>
<gene>
    <name evidence="4" type="ORF">NO713_05563</name>
</gene>
<protein>
    <submittedName>
        <fullName evidence="4">TPR repeat-containing protein slr0751</fullName>
    </submittedName>
</protein>
<name>A0A9W4GBN9_9CYAN</name>
<dbReference type="PANTHER" id="PTHR44943">
    <property type="entry name" value="CELLULOSE SYNTHASE OPERON PROTEIN C"/>
    <property type="match status" value="1"/>
</dbReference>
<dbReference type="KEGG" id="ppsu:NO713_05563"/>
<evidence type="ECO:0000313" key="4">
    <source>
        <dbReference type="EMBL" id="CAD5986168.1"/>
    </source>
</evidence>
<evidence type="ECO:0000256" key="2">
    <source>
        <dbReference type="ARBA" id="ARBA00022803"/>
    </source>
</evidence>
<dbReference type="Gene3D" id="1.25.40.10">
    <property type="entry name" value="Tetratricopeptide repeat domain"/>
    <property type="match status" value="1"/>
</dbReference>
<evidence type="ECO:0000256" key="1">
    <source>
        <dbReference type="ARBA" id="ARBA00022737"/>
    </source>
</evidence>
<keyword evidence="2 3" id="KW-0802">TPR repeat</keyword>
<evidence type="ECO:0000313" key="5">
    <source>
        <dbReference type="Proteomes" id="UP001153719"/>
    </source>
</evidence>
<feature type="repeat" description="TPR" evidence="3">
    <location>
        <begin position="59"/>
        <end position="92"/>
    </location>
</feature>
<dbReference type="InterPro" id="IPR051685">
    <property type="entry name" value="Ycf3/AcsC/BcsC/TPR_MFPF"/>
</dbReference>